<reference evidence="1 2" key="1">
    <citation type="submission" date="2020-07" db="EMBL/GenBank/DDBJ databases">
        <authorList>
            <person name="Criscuolo A."/>
        </authorList>
    </citation>
    <scope>NUCLEOTIDE SEQUENCE [LARGE SCALE GENOMIC DNA]</scope>
    <source>
        <strain evidence="1">CIP107946</strain>
    </source>
</reference>
<name>A0A6V7RJI9_9BACL</name>
<protein>
    <submittedName>
        <fullName evidence="1">Uncharacterized protein</fullName>
    </submittedName>
</protein>
<dbReference type="RefSeq" id="WP_235963138.1">
    <property type="nucleotide sequence ID" value="NZ_CAJEWB010000010.1"/>
</dbReference>
<sequence>MPNNNHEPKELSKSEREALIELIERNEYVEAKRCFIKKVGCFASGKACSNKEKTQAVLEVSQIKAEIKMSRWLEIFELARSSFYEWKES</sequence>
<gene>
    <name evidence="1" type="ORF">JEOPIN946_01471</name>
</gene>
<organism evidence="1 2">
    <name type="scientific">Phocicoccus pinnipedialis</name>
    <dbReference type="NCBI Taxonomy" id="110845"/>
    <lineage>
        <taxon>Bacteria</taxon>
        <taxon>Bacillati</taxon>
        <taxon>Bacillota</taxon>
        <taxon>Bacilli</taxon>
        <taxon>Bacillales</taxon>
        <taxon>Salinicoccaceae</taxon>
        <taxon>Phocicoccus</taxon>
    </lineage>
</organism>
<dbReference type="AlphaFoldDB" id="A0A6V7RJI9"/>
<accession>A0A6V7RJI9</accession>
<comment type="caution">
    <text evidence="1">The sequence shown here is derived from an EMBL/GenBank/DDBJ whole genome shotgun (WGS) entry which is preliminary data.</text>
</comment>
<keyword evidence="2" id="KW-1185">Reference proteome</keyword>
<evidence type="ECO:0000313" key="1">
    <source>
        <dbReference type="EMBL" id="CAD2077375.1"/>
    </source>
</evidence>
<evidence type="ECO:0000313" key="2">
    <source>
        <dbReference type="Proteomes" id="UP000588186"/>
    </source>
</evidence>
<proteinExistence type="predicted"/>
<dbReference type="Proteomes" id="UP000588186">
    <property type="component" value="Unassembled WGS sequence"/>
</dbReference>
<dbReference type="EMBL" id="CAJEWB010000010">
    <property type="protein sequence ID" value="CAD2077375.1"/>
    <property type="molecule type" value="Genomic_DNA"/>
</dbReference>